<dbReference type="InterPro" id="IPR009057">
    <property type="entry name" value="Homeodomain-like_sf"/>
</dbReference>
<name>A0A373A527_9ACTN</name>
<dbReference type="EMBL" id="QVIG01000001">
    <property type="protein sequence ID" value="RGD63161.1"/>
    <property type="molecule type" value="Genomic_DNA"/>
</dbReference>
<gene>
    <name evidence="6" type="ORF">DR950_27165</name>
</gene>
<keyword evidence="7" id="KW-1185">Reference proteome</keyword>
<dbReference type="PANTHER" id="PTHR30055">
    <property type="entry name" value="HTH-TYPE TRANSCRIPTIONAL REGULATOR RUTR"/>
    <property type="match status" value="1"/>
</dbReference>
<dbReference type="InterPro" id="IPR036271">
    <property type="entry name" value="Tet_transcr_reg_TetR-rel_C_sf"/>
</dbReference>
<keyword evidence="3" id="KW-0804">Transcription</keyword>
<keyword evidence="2 4" id="KW-0238">DNA-binding</keyword>
<dbReference type="SUPFAM" id="SSF46689">
    <property type="entry name" value="Homeodomain-like"/>
    <property type="match status" value="1"/>
</dbReference>
<evidence type="ECO:0000256" key="4">
    <source>
        <dbReference type="PROSITE-ProRule" id="PRU00335"/>
    </source>
</evidence>
<dbReference type="Pfam" id="PF00440">
    <property type="entry name" value="TetR_N"/>
    <property type="match status" value="1"/>
</dbReference>
<dbReference type="PANTHER" id="PTHR30055:SF238">
    <property type="entry name" value="MYCOFACTOCIN BIOSYNTHESIS TRANSCRIPTIONAL REGULATOR MFTR-RELATED"/>
    <property type="match status" value="1"/>
</dbReference>
<feature type="domain" description="HTH tetR-type" evidence="5">
    <location>
        <begin position="60"/>
        <end position="120"/>
    </location>
</feature>
<dbReference type="InterPro" id="IPR050109">
    <property type="entry name" value="HTH-type_TetR-like_transc_reg"/>
</dbReference>
<sequence length="244" mass="26636">MQVGVGVRGDLVQAEGVRDGHGWASSLIGLEYQHVLQSINGFKYAPLVTSPPNRHDQRRTATRERLLTAALELFATQGYAATTYDHIAERADVGRQTAFNHFRRKEDFVTAWVQQRHEVLDRQDEASASTGDSVIDALADALRTLAELNEREYALAKDLHDSGVLHAAFALGATTPQAFVTATTRGAEQGEIRPDFDPAAVADLVFDTYITTLGRWLAADADRPLADALLARLDILATGFTAGY</sequence>
<dbReference type="AlphaFoldDB" id="A0A373A527"/>
<dbReference type="SUPFAM" id="SSF48498">
    <property type="entry name" value="Tetracyclin repressor-like, C-terminal domain"/>
    <property type="match status" value="1"/>
</dbReference>
<keyword evidence="1" id="KW-0805">Transcription regulation</keyword>
<dbReference type="Gene3D" id="1.10.357.10">
    <property type="entry name" value="Tetracycline Repressor, domain 2"/>
    <property type="match status" value="1"/>
</dbReference>
<protein>
    <submittedName>
        <fullName evidence="6">TetR/AcrR family transcriptional regulator</fullName>
    </submittedName>
</protein>
<evidence type="ECO:0000313" key="7">
    <source>
        <dbReference type="Proteomes" id="UP000263377"/>
    </source>
</evidence>
<dbReference type="InterPro" id="IPR049444">
    <property type="entry name" value="TetR_C_44"/>
</dbReference>
<organism evidence="6 7">
    <name type="scientific">Kitasatospora xanthocidica</name>
    <dbReference type="NCBI Taxonomy" id="83382"/>
    <lineage>
        <taxon>Bacteria</taxon>
        <taxon>Bacillati</taxon>
        <taxon>Actinomycetota</taxon>
        <taxon>Actinomycetes</taxon>
        <taxon>Kitasatosporales</taxon>
        <taxon>Streptomycetaceae</taxon>
        <taxon>Kitasatospora</taxon>
    </lineage>
</organism>
<evidence type="ECO:0000259" key="5">
    <source>
        <dbReference type="PROSITE" id="PS50977"/>
    </source>
</evidence>
<proteinExistence type="predicted"/>
<comment type="caution">
    <text evidence="6">The sequence shown here is derived from an EMBL/GenBank/DDBJ whole genome shotgun (WGS) entry which is preliminary data.</text>
</comment>
<dbReference type="PRINTS" id="PR00455">
    <property type="entry name" value="HTHTETR"/>
</dbReference>
<evidence type="ECO:0000313" key="6">
    <source>
        <dbReference type="EMBL" id="RGD63161.1"/>
    </source>
</evidence>
<dbReference type="GO" id="GO:0003700">
    <property type="term" value="F:DNA-binding transcription factor activity"/>
    <property type="evidence" value="ECO:0007669"/>
    <property type="project" value="TreeGrafter"/>
</dbReference>
<dbReference type="InterPro" id="IPR001647">
    <property type="entry name" value="HTH_TetR"/>
</dbReference>
<dbReference type="Pfam" id="PF21776">
    <property type="entry name" value="TetR_C_44"/>
    <property type="match status" value="1"/>
</dbReference>
<dbReference type="PROSITE" id="PS50977">
    <property type="entry name" value="HTH_TETR_2"/>
    <property type="match status" value="1"/>
</dbReference>
<evidence type="ECO:0000256" key="2">
    <source>
        <dbReference type="ARBA" id="ARBA00023125"/>
    </source>
</evidence>
<evidence type="ECO:0000256" key="1">
    <source>
        <dbReference type="ARBA" id="ARBA00023015"/>
    </source>
</evidence>
<accession>A0A373A527</accession>
<dbReference type="GO" id="GO:0000976">
    <property type="term" value="F:transcription cis-regulatory region binding"/>
    <property type="evidence" value="ECO:0007669"/>
    <property type="project" value="TreeGrafter"/>
</dbReference>
<evidence type="ECO:0000256" key="3">
    <source>
        <dbReference type="ARBA" id="ARBA00023163"/>
    </source>
</evidence>
<dbReference type="Proteomes" id="UP000263377">
    <property type="component" value="Unassembled WGS sequence"/>
</dbReference>
<reference evidence="6 7" key="1">
    <citation type="submission" date="2018-08" db="EMBL/GenBank/DDBJ databases">
        <title>Diversity &amp; Physiological Properties of Lignin-Decomposing Actinobacteria from Soil.</title>
        <authorList>
            <person name="Roh S.G."/>
            <person name="Kim S.B."/>
        </authorList>
    </citation>
    <scope>NUCLEOTIDE SEQUENCE [LARGE SCALE GENOMIC DNA]</scope>
    <source>
        <strain evidence="6 7">MMS17-GH009</strain>
    </source>
</reference>
<feature type="DNA-binding region" description="H-T-H motif" evidence="4">
    <location>
        <begin position="83"/>
        <end position="102"/>
    </location>
</feature>